<dbReference type="GO" id="GO:0016746">
    <property type="term" value="F:acyltransferase activity"/>
    <property type="evidence" value="ECO:0007669"/>
    <property type="project" value="UniProtKB-KW"/>
</dbReference>
<dbReference type="CDD" id="cd07989">
    <property type="entry name" value="LPLAT_AGPAT-like"/>
    <property type="match status" value="1"/>
</dbReference>
<dbReference type="Gene3D" id="3.40.50.150">
    <property type="entry name" value="Vaccinia Virus protein VP39"/>
    <property type="match status" value="1"/>
</dbReference>
<keyword evidence="5 6" id="KW-0472">Membrane</keyword>
<feature type="transmembrane region" description="Helical" evidence="6">
    <location>
        <begin position="780"/>
        <end position="806"/>
    </location>
</feature>
<protein>
    <submittedName>
        <fullName evidence="8">1-acyl-sn-glycerol-3-phosphate acyltransferase</fullName>
    </submittedName>
</protein>
<reference evidence="8 9" key="1">
    <citation type="submission" date="2024-01" db="EMBL/GenBank/DDBJ databases">
        <title>Niabella digestum sp. nov., isolated from waste digestion system.</title>
        <authorList>
            <person name="Zhang L."/>
        </authorList>
    </citation>
    <scope>NUCLEOTIDE SEQUENCE [LARGE SCALE GENOMIC DNA]</scope>
    <source>
        <strain evidence="8 9">A18</strain>
    </source>
</reference>
<feature type="transmembrane region" description="Helical" evidence="6">
    <location>
        <begin position="17"/>
        <end position="35"/>
    </location>
</feature>
<name>A0ABU7RGZ4_9BACT</name>
<dbReference type="Pfam" id="PF01553">
    <property type="entry name" value="Acyltransferase"/>
    <property type="match status" value="1"/>
</dbReference>
<evidence type="ECO:0000256" key="1">
    <source>
        <dbReference type="ARBA" id="ARBA00004651"/>
    </source>
</evidence>
<evidence type="ECO:0000256" key="5">
    <source>
        <dbReference type="ARBA" id="ARBA00023136"/>
    </source>
</evidence>
<dbReference type="SUPFAM" id="SSF69593">
    <property type="entry name" value="Glycerol-3-phosphate (1)-acyltransferase"/>
    <property type="match status" value="1"/>
</dbReference>
<feature type="transmembrane region" description="Helical" evidence="6">
    <location>
        <begin position="272"/>
        <end position="290"/>
    </location>
</feature>
<feature type="transmembrane region" description="Helical" evidence="6">
    <location>
        <begin position="755"/>
        <end position="774"/>
    </location>
</feature>
<sequence>MQKIFTSIFDFFRKNKTALYCSFFSTLAVFIFFASRIKFVEDIYAILPKDHKTEKLTQIFENSKFADKLVVMASVKDTAATQPDSLVAYADAFAEALQHQASTYIKNLRYKIDEDFTYTLFETMQHHLPVFLTEDDYKKIDTLLQAPELTKSLARSSSILSIPGPAPIKNVVLNDPSGISFLALKKLQQLQYEDNFTLHNNHFVTRDKKTILLFITPAYPAGNTGANKDFFSIIDRITDSLSQSQFGNIDTKYFGAAVVSQSNAAQLRQDTLLTQGITVLLIVLFLGFYFRKKRAPLLILVPVVYGASLALAAICFIKGSISVIALGTGSLVLGIAVNYSLHVINHYRHTGDLRKVIADLSFPLTIGSATTILGFFSLQYATSDMLKDLGLFGGFSLIGAALCSLIFLPHFITTHKYNATPRPTWLDKISSIRFEHNKWLVAAIFIITIILYRFAGKVSFEPDMTQLNYMSEKVKAAENKLNSISGAALKSIYIVSEGNDLNEALQKNEALQQHIHTLKNEGIVYSSSGVANLFVSATLQQQRIQQWKTFWSDSKKQAVLQELTSLAPKNGFTEDGINNFRALIEKDYQPIQFSQLQSLRNSFLDDYISEKEELASVVTLVKVPEQYKSKTISQLEQLPHVTVLDRQYLTERLTEIVNEDFNRIAWIVSLIVAGVLLFTYGRIELMLMTFIPMLFSWIWILGIMAICNIQFNIVNIIISALIFGLGDDYSLFVMDGLLNEYKTGKKNLAAYKSSILLSAITTITGLGVLIFAQHPALRSIAFISVTGILCVVLMAQILIPFFFSIVIKNRIQKGFHPWTIWSWSRSVFSFCYFGFVSILLTIIGIFLIKLNLLGRKKGKAVYHYLLSKFCMSVLYIMGNFRKRQINPYNEKFEKPAVVIANHQSFLDILQMAMLNPKLILLTNNWVWKSPVFGWAVKMADFYPVANGIENSIDLLSKQVEQGYSIAVFPEGTRTSHPPMKRFHKGAFYLAEQLKLDIVPILFHGLGYTMTKGDYLLKNGPITAKYLPRISYEDRTWGNTYQERTKSISRYFKQQHEALTKELEQPEYFKEHLFFNYIYKGPVLEWYLKVKLRLENYYQPFHELLPEEGTFLDLGCGYGFMSYILHWASQGKRKFTGVDYDEEKIDTAQHCFSRTEDVNFVCEDIAAFKLDKYNGIIISDVLHYLHPEQQQQVIEKAIDALLPNGVLIIRDGDIDLKRKHKGTQLTEQLSTKIFSFNKTTHALYYLSGKSIENIAKNKQIAIQRIDHTKYTSNVIWVLRKP</sequence>
<keyword evidence="3 6" id="KW-0812">Transmembrane</keyword>
<feature type="transmembrane region" description="Helical" evidence="6">
    <location>
        <begin position="664"/>
        <end position="680"/>
    </location>
</feature>
<dbReference type="SMART" id="SM00563">
    <property type="entry name" value="PlsC"/>
    <property type="match status" value="1"/>
</dbReference>
<dbReference type="InterPro" id="IPR002123">
    <property type="entry name" value="Plipid/glycerol_acylTrfase"/>
</dbReference>
<dbReference type="SUPFAM" id="SSF53335">
    <property type="entry name" value="S-adenosyl-L-methionine-dependent methyltransferases"/>
    <property type="match status" value="1"/>
</dbReference>
<organism evidence="8 9">
    <name type="scientific">Niabella digestorum</name>
    <dbReference type="NCBI Taxonomy" id="3117701"/>
    <lineage>
        <taxon>Bacteria</taxon>
        <taxon>Pseudomonadati</taxon>
        <taxon>Bacteroidota</taxon>
        <taxon>Chitinophagia</taxon>
        <taxon>Chitinophagales</taxon>
        <taxon>Chitinophagaceae</taxon>
        <taxon>Niabella</taxon>
    </lineage>
</organism>
<accession>A0ABU7RGZ4</accession>
<dbReference type="PANTHER" id="PTHR33406">
    <property type="entry name" value="MEMBRANE PROTEIN MJ1562-RELATED"/>
    <property type="match status" value="1"/>
</dbReference>
<feature type="transmembrane region" description="Helical" evidence="6">
    <location>
        <begin position="827"/>
        <end position="848"/>
    </location>
</feature>
<feature type="transmembrane region" description="Helical" evidence="6">
    <location>
        <begin position="439"/>
        <end position="455"/>
    </location>
</feature>
<dbReference type="RefSeq" id="WP_330974668.1">
    <property type="nucleotide sequence ID" value="NZ_JAZGLY010000004.1"/>
</dbReference>
<dbReference type="InterPro" id="IPR050545">
    <property type="entry name" value="Mycobact_MmpL"/>
</dbReference>
<dbReference type="EMBL" id="JAZGLY010000004">
    <property type="protein sequence ID" value="MEE6187259.1"/>
    <property type="molecule type" value="Genomic_DNA"/>
</dbReference>
<feature type="domain" description="Phospholipid/glycerol acyltransferase" evidence="7">
    <location>
        <begin position="896"/>
        <end position="1005"/>
    </location>
</feature>
<dbReference type="InterPro" id="IPR004869">
    <property type="entry name" value="MMPL_dom"/>
</dbReference>
<feature type="transmembrane region" description="Helical" evidence="6">
    <location>
        <begin position="356"/>
        <end position="378"/>
    </location>
</feature>
<keyword evidence="9" id="KW-1185">Reference proteome</keyword>
<gene>
    <name evidence="8" type="ORF">V2H41_08240</name>
</gene>
<comment type="subcellular location">
    <subcellularLocation>
        <location evidence="1">Cell membrane</location>
        <topology evidence="1">Multi-pass membrane protein</topology>
    </subcellularLocation>
</comment>
<evidence type="ECO:0000259" key="7">
    <source>
        <dbReference type="SMART" id="SM00563"/>
    </source>
</evidence>
<evidence type="ECO:0000256" key="2">
    <source>
        <dbReference type="ARBA" id="ARBA00022475"/>
    </source>
</evidence>
<dbReference type="Proteomes" id="UP001357452">
    <property type="component" value="Unassembled WGS sequence"/>
</dbReference>
<evidence type="ECO:0000256" key="4">
    <source>
        <dbReference type="ARBA" id="ARBA00022989"/>
    </source>
</evidence>
<keyword evidence="2" id="KW-1003">Cell membrane</keyword>
<evidence type="ECO:0000313" key="8">
    <source>
        <dbReference type="EMBL" id="MEE6187259.1"/>
    </source>
</evidence>
<keyword evidence="8" id="KW-0012">Acyltransferase</keyword>
<dbReference type="Gene3D" id="1.20.1640.10">
    <property type="entry name" value="Multidrug efflux transporter AcrB transmembrane domain"/>
    <property type="match status" value="2"/>
</dbReference>
<dbReference type="InterPro" id="IPR029063">
    <property type="entry name" value="SAM-dependent_MTases_sf"/>
</dbReference>
<dbReference type="PANTHER" id="PTHR33406:SF13">
    <property type="entry name" value="MEMBRANE PROTEIN YDFJ"/>
    <property type="match status" value="1"/>
</dbReference>
<proteinExistence type="predicted"/>
<evidence type="ECO:0000256" key="3">
    <source>
        <dbReference type="ARBA" id="ARBA00022692"/>
    </source>
</evidence>
<dbReference type="Pfam" id="PF03176">
    <property type="entry name" value="MMPL"/>
    <property type="match status" value="1"/>
</dbReference>
<evidence type="ECO:0000256" key="6">
    <source>
        <dbReference type="SAM" id="Phobius"/>
    </source>
</evidence>
<dbReference type="SUPFAM" id="SSF82866">
    <property type="entry name" value="Multidrug efflux transporter AcrB transmembrane domain"/>
    <property type="match status" value="2"/>
</dbReference>
<keyword evidence="4 6" id="KW-1133">Transmembrane helix</keyword>
<feature type="transmembrane region" description="Helical" evidence="6">
    <location>
        <begin position="712"/>
        <end position="734"/>
    </location>
</feature>
<feature type="transmembrane region" description="Helical" evidence="6">
    <location>
        <begin position="297"/>
        <end position="317"/>
    </location>
</feature>
<keyword evidence="8" id="KW-0808">Transferase</keyword>
<dbReference type="InterPro" id="IPR025714">
    <property type="entry name" value="Methyltranfer_dom"/>
</dbReference>
<dbReference type="CDD" id="cd02440">
    <property type="entry name" value="AdoMet_MTases"/>
    <property type="match status" value="1"/>
</dbReference>
<evidence type="ECO:0000313" key="9">
    <source>
        <dbReference type="Proteomes" id="UP001357452"/>
    </source>
</evidence>
<feature type="transmembrane region" description="Helical" evidence="6">
    <location>
        <begin position="390"/>
        <end position="412"/>
    </location>
</feature>
<feature type="transmembrane region" description="Helical" evidence="6">
    <location>
        <begin position="687"/>
        <end position="706"/>
    </location>
</feature>
<comment type="caution">
    <text evidence="8">The sequence shown here is derived from an EMBL/GenBank/DDBJ whole genome shotgun (WGS) entry which is preliminary data.</text>
</comment>
<feature type="transmembrane region" description="Helical" evidence="6">
    <location>
        <begin position="323"/>
        <end position="344"/>
    </location>
</feature>
<dbReference type="Pfam" id="PF13847">
    <property type="entry name" value="Methyltransf_31"/>
    <property type="match status" value="1"/>
</dbReference>